<feature type="chain" id="PRO_5046010035" evidence="1">
    <location>
        <begin position="36"/>
        <end position="207"/>
    </location>
</feature>
<sequence length="207" mass="21763">MSSSCHPRLRSSLHLLAATAPLLLSLAWMPVAAQAHDDHDSHAGHAAHVHGVGKLDVALDGKTLSLHLDSPLMNLVGFEHAANSAADQQAVQKMAATLRDAGKLFVANPEAGCTLSSVKLESAAMGPALLGEKAVAPAARQEAGHDGHADLDGDFAFNCSQPERLRSMQIGLFEAFKGFQKIDVQFVTAKRQGAAQLLPGKALLNLQ</sequence>
<organism evidence="2 3">
    <name type="scientific">Herbaspirillum lusitanum</name>
    <dbReference type="NCBI Taxonomy" id="213312"/>
    <lineage>
        <taxon>Bacteria</taxon>
        <taxon>Pseudomonadati</taxon>
        <taxon>Pseudomonadota</taxon>
        <taxon>Betaproteobacteria</taxon>
        <taxon>Burkholderiales</taxon>
        <taxon>Oxalobacteraceae</taxon>
        <taxon>Herbaspirillum</taxon>
    </lineage>
</organism>
<dbReference type="EMBL" id="JAQQFM010000016">
    <property type="protein sequence ID" value="MFL9927489.1"/>
    <property type="molecule type" value="Genomic_DNA"/>
</dbReference>
<evidence type="ECO:0000256" key="1">
    <source>
        <dbReference type="SAM" id="SignalP"/>
    </source>
</evidence>
<keyword evidence="1" id="KW-0732">Signal</keyword>
<evidence type="ECO:0000313" key="3">
    <source>
        <dbReference type="Proteomes" id="UP001629246"/>
    </source>
</evidence>
<dbReference type="Proteomes" id="UP001629246">
    <property type="component" value="Unassembled WGS sequence"/>
</dbReference>
<dbReference type="RefSeq" id="WP_408160724.1">
    <property type="nucleotide sequence ID" value="NZ_JAQQFM010000016.1"/>
</dbReference>
<protein>
    <submittedName>
        <fullName evidence="2">DUF2796 domain-containing protein</fullName>
    </submittedName>
</protein>
<keyword evidence="3" id="KW-1185">Reference proteome</keyword>
<dbReference type="Pfam" id="PF10986">
    <property type="entry name" value="ZrgA"/>
    <property type="match status" value="1"/>
</dbReference>
<comment type="caution">
    <text evidence="2">The sequence shown here is derived from an EMBL/GenBank/DDBJ whole genome shotgun (WGS) entry which is preliminary data.</text>
</comment>
<gene>
    <name evidence="2" type="ORF">PQR62_24660</name>
</gene>
<feature type="signal peptide" evidence="1">
    <location>
        <begin position="1"/>
        <end position="35"/>
    </location>
</feature>
<accession>A0ABW9AG73</accession>
<dbReference type="InterPro" id="IPR021253">
    <property type="entry name" value="ZrgA-like"/>
</dbReference>
<reference evidence="2 3" key="1">
    <citation type="journal article" date="2024" name="Chem. Sci.">
        <title>Discovery of megapolipeptins by genome mining of a Burkholderiales bacteria collection.</title>
        <authorList>
            <person name="Paulo B.S."/>
            <person name="Recchia M.J.J."/>
            <person name="Lee S."/>
            <person name="Fergusson C.H."/>
            <person name="Romanowski S.B."/>
            <person name="Hernandez A."/>
            <person name="Krull N."/>
            <person name="Liu D.Y."/>
            <person name="Cavanagh H."/>
            <person name="Bos A."/>
            <person name="Gray C.A."/>
            <person name="Murphy B.T."/>
            <person name="Linington R.G."/>
            <person name="Eustaquio A.S."/>
        </authorList>
    </citation>
    <scope>NUCLEOTIDE SEQUENCE [LARGE SCALE GENOMIC DNA]</scope>
    <source>
        <strain evidence="2 3">RL21-008-BIB-A</strain>
    </source>
</reference>
<evidence type="ECO:0000313" key="2">
    <source>
        <dbReference type="EMBL" id="MFL9927489.1"/>
    </source>
</evidence>
<proteinExistence type="predicted"/>
<name>A0ABW9AG73_9BURK</name>